<gene>
    <name evidence="4" type="ORF">SO694_00150012</name>
</gene>
<feature type="repeat" description="ANK" evidence="3">
    <location>
        <begin position="129"/>
        <end position="161"/>
    </location>
</feature>
<dbReference type="PRINTS" id="PR01415">
    <property type="entry name" value="ANKYRIN"/>
</dbReference>
<evidence type="ECO:0008006" key="6">
    <source>
        <dbReference type="Google" id="ProtNLM"/>
    </source>
</evidence>
<evidence type="ECO:0000313" key="5">
    <source>
        <dbReference type="Proteomes" id="UP001363151"/>
    </source>
</evidence>
<sequence>MDSFADGETPTTQLMDPFLPESDIVKQLNSLINSTKVGKNIDDAKLILAAHPPASATGAALRASAWPMVTAACAHDADMIALLLEHGFDFDSQHPSGGPSPAVFAAAHGDTASLRLLLAAGCRVESVSHGEGLLLTAVDAGSEACVAVLLAHGVDVNATSAQGAFPLAVAVDRGNASLIRQLLAAGADVNMPMSFDCGRTCAHAACAKGDAEALALLLAAGADADAADAAGHTAAFSAAAEGHEACLVLLLANGADADRGATAYGFTPLHVASANGETGVVELLLGHGADASLRSTRAFFDAPPGSTALSLARTARGPNHARVVALLEGGGAAAAASSAPAEP</sequence>
<dbReference type="PROSITE" id="PS50297">
    <property type="entry name" value="ANK_REP_REGION"/>
    <property type="match status" value="3"/>
</dbReference>
<keyword evidence="1" id="KW-0677">Repeat</keyword>
<protein>
    <recommendedName>
        <fullName evidence="6">Ankyrin repeat protein</fullName>
    </recommendedName>
</protein>
<feature type="repeat" description="ANK" evidence="3">
    <location>
        <begin position="264"/>
        <end position="296"/>
    </location>
</feature>
<dbReference type="PANTHER" id="PTHR24201">
    <property type="entry name" value="ANK_REP_REGION DOMAIN-CONTAINING PROTEIN"/>
    <property type="match status" value="1"/>
</dbReference>
<proteinExistence type="predicted"/>
<dbReference type="Gene3D" id="1.25.40.20">
    <property type="entry name" value="Ankyrin repeat-containing domain"/>
    <property type="match status" value="3"/>
</dbReference>
<keyword evidence="2 3" id="KW-0040">ANK repeat</keyword>
<evidence type="ECO:0000256" key="2">
    <source>
        <dbReference type="ARBA" id="ARBA00023043"/>
    </source>
</evidence>
<feature type="repeat" description="ANK" evidence="3">
    <location>
        <begin position="162"/>
        <end position="194"/>
    </location>
</feature>
<dbReference type="PANTHER" id="PTHR24201:SF16">
    <property type="entry name" value="ANKYRIN-1-LIKE-RELATED"/>
    <property type="match status" value="1"/>
</dbReference>
<dbReference type="Pfam" id="PF12796">
    <property type="entry name" value="Ank_2"/>
    <property type="match status" value="2"/>
</dbReference>
<dbReference type="PROSITE" id="PS50088">
    <property type="entry name" value="ANK_REPEAT"/>
    <property type="match status" value="4"/>
</dbReference>
<evidence type="ECO:0000256" key="1">
    <source>
        <dbReference type="ARBA" id="ARBA00022737"/>
    </source>
</evidence>
<evidence type="ECO:0000256" key="3">
    <source>
        <dbReference type="PROSITE-ProRule" id="PRU00023"/>
    </source>
</evidence>
<dbReference type="InterPro" id="IPR050776">
    <property type="entry name" value="Ank_Repeat/CDKN_Inhibitor"/>
</dbReference>
<evidence type="ECO:0000313" key="4">
    <source>
        <dbReference type="EMBL" id="KAK7254396.1"/>
    </source>
</evidence>
<dbReference type="Proteomes" id="UP001363151">
    <property type="component" value="Unassembled WGS sequence"/>
</dbReference>
<keyword evidence="5" id="KW-1185">Reference proteome</keyword>
<dbReference type="EMBL" id="JBBJCI010000030">
    <property type="protein sequence ID" value="KAK7254396.1"/>
    <property type="molecule type" value="Genomic_DNA"/>
</dbReference>
<feature type="repeat" description="ANK" evidence="3">
    <location>
        <begin position="197"/>
        <end position="229"/>
    </location>
</feature>
<name>A0ABR1GF13_AURAN</name>
<accession>A0ABR1GF13</accession>
<reference evidence="4 5" key="1">
    <citation type="submission" date="2024-03" db="EMBL/GenBank/DDBJ databases">
        <title>Aureococcus anophagefferens CCMP1851 and Kratosvirus quantuckense: Draft genome of a second virus-susceptible host strain in the model system.</title>
        <authorList>
            <person name="Chase E."/>
            <person name="Truchon A.R."/>
            <person name="Schepens W."/>
            <person name="Wilhelm S.W."/>
        </authorList>
    </citation>
    <scope>NUCLEOTIDE SEQUENCE [LARGE SCALE GENOMIC DNA]</scope>
    <source>
        <strain evidence="4 5">CCMP1851</strain>
    </source>
</reference>
<dbReference type="SMART" id="SM00248">
    <property type="entry name" value="ANK"/>
    <property type="match status" value="7"/>
</dbReference>
<comment type="caution">
    <text evidence="4">The sequence shown here is derived from an EMBL/GenBank/DDBJ whole genome shotgun (WGS) entry which is preliminary data.</text>
</comment>
<dbReference type="InterPro" id="IPR036770">
    <property type="entry name" value="Ankyrin_rpt-contain_sf"/>
</dbReference>
<dbReference type="InterPro" id="IPR002110">
    <property type="entry name" value="Ankyrin_rpt"/>
</dbReference>
<dbReference type="SUPFAM" id="SSF48403">
    <property type="entry name" value="Ankyrin repeat"/>
    <property type="match status" value="1"/>
</dbReference>
<organism evidence="4 5">
    <name type="scientific">Aureococcus anophagefferens</name>
    <name type="common">Harmful bloom alga</name>
    <dbReference type="NCBI Taxonomy" id="44056"/>
    <lineage>
        <taxon>Eukaryota</taxon>
        <taxon>Sar</taxon>
        <taxon>Stramenopiles</taxon>
        <taxon>Ochrophyta</taxon>
        <taxon>Pelagophyceae</taxon>
        <taxon>Pelagomonadales</taxon>
        <taxon>Pelagomonadaceae</taxon>
        <taxon>Aureococcus</taxon>
    </lineage>
</organism>